<dbReference type="FunFam" id="1.10.10.200:FF:000002">
    <property type="entry name" value="Probable transcriptional regulatory protein CLM62_37755"/>
    <property type="match status" value="1"/>
</dbReference>
<accession>A0A671EZQ4</accession>
<evidence type="ECO:0000256" key="9">
    <source>
        <dbReference type="ARBA" id="ARBA00075676"/>
    </source>
</evidence>
<dbReference type="OMA" id="NFDIPDE"/>
<reference evidence="13" key="3">
    <citation type="submission" date="2018-12" db="EMBL/GenBank/DDBJ databases">
        <title>G10K-VGP greater horseshoe bat female genome, primary haplotype.</title>
        <authorList>
            <person name="Teeling E."/>
            <person name="Myers G."/>
            <person name="Vernes S."/>
            <person name="Pippel M."/>
            <person name="Winkler S."/>
            <person name="Fedrigo O."/>
            <person name="Rhie A."/>
            <person name="Koren S."/>
            <person name="Phillippy A."/>
            <person name="Lewin H."/>
            <person name="Damas J."/>
            <person name="Howe K."/>
            <person name="Mountcastle J."/>
            <person name="Jarvis E.D."/>
        </authorList>
    </citation>
    <scope>NUCLEOTIDE SEQUENCE [LARGE SCALE GENOMIC DNA]</scope>
</reference>
<dbReference type="PANTHER" id="PTHR12532">
    <property type="entry name" value="TRANSLATIONAL ACTIVATOR OF CYTOCHROME C OXIDASE 1"/>
    <property type="match status" value="1"/>
</dbReference>
<name>A0A671EZQ4_RHIFE</name>
<evidence type="ECO:0000256" key="4">
    <source>
        <dbReference type="ARBA" id="ARBA00023054"/>
    </source>
</evidence>
<dbReference type="AlphaFoldDB" id="A0A671EZQ4"/>
<comment type="subcellular location">
    <subcellularLocation>
        <location evidence="1">Mitochondrion</location>
    </subcellularLocation>
</comment>
<dbReference type="SUPFAM" id="SSF75625">
    <property type="entry name" value="YebC-like"/>
    <property type="match status" value="1"/>
</dbReference>
<evidence type="ECO:0000256" key="7">
    <source>
        <dbReference type="ARBA" id="ARBA00053642"/>
    </source>
</evidence>
<dbReference type="InterPro" id="IPR048300">
    <property type="entry name" value="TACO1_YebC-like_2nd/3rd_dom"/>
</dbReference>
<dbReference type="Proteomes" id="UP000472240">
    <property type="component" value="Chromosome 21"/>
</dbReference>
<dbReference type="OrthoDB" id="2017544at2759"/>
<dbReference type="GO" id="GO:0019843">
    <property type="term" value="F:rRNA binding"/>
    <property type="evidence" value="ECO:0007669"/>
    <property type="project" value="Ensembl"/>
</dbReference>
<dbReference type="GO" id="GO:0033617">
    <property type="term" value="P:mitochondrial respiratory chain complex IV assembly"/>
    <property type="evidence" value="ECO:0007669"/>
    <property type="project" value="Ensembl"/>
</dbReference>
<evidence type="ECO:0000256" key="5">
    <source>
        <dbReference type="ARBA" id="ARBA00023128"/>
    </source>
</evidence>
<protein>
    <recommendedName>
        <fullName evidence="8">Translational activator of cytochrome c oxidase 1</fullName>
    </recommendedName>
    <alternativeName>
        <fullName evidence="9">Coiled-coil domain-containing protein 44</fullName>
    </alternativeName>
</protein>
<dbReference type="GO" id="GO:0061743">
    <property type="term" value="P:motor learning"/>
    <property type="evidence" value="ECO:0007669"/>
    <property type="project" value="Ensembl"/>
</dbReference>
<dbReference type="GO" id="GO:0070129">
    <property type="term" value="P:regulation of mitochondrial translation"/>
    <property type="evidence" value="ECO:0007669"/>
    <property type="project" value="Ensembl"/>
</dbReference>
<dbReference type="InterPro" id="IPR049083">
    <property type="entry name" value="TACO1_YebC_N"/>
</dbReference>
<reference evidence="12" key="5">
    <citation type="submission" date="2025-09" db="UniProtKB">
        <authorList>
            <consortium name="Ensembl"/>
        </authorList>
    </citation>
    <scope>IDENTIFICATION</scope>
</reference>
<gene>
    <name evidence="12" type="primary">TACO1</name>
</gene>
<dbReference type="GeneTree" id="ENSGT00390000012820"/>
<keyword evidence="13" id="KW-1185">Reference proteome</keyword>
<evidence type="ECO:0000256" key="2">
    <source>
        <dbReference type="ARBA" id="ARBA00008724"/>
    </source>
</evidence>
<feature type="domain" description="TACO1/YebC-like N-terminal" evidence="11">
    <location>
        <begin position="148"/>
        <end position="215"/>
    </location>
</feature>
<comment type="function">
    <text evidence="7">Acts as a translational activator of mitochondrially-encoded cytochrome c oxidase 1.</text>
</comment>
<feature type="domain" description="TACO1/YebC-like second and third" evidence="10">
    <location>
        <begin position="224"/>
        <end position="383"/>
    </location>
</feature>
<dbReference type="InterPro" id="IPR029072">
    <property type="entry name" value="YebC-like"/>
</dbReference>
<dbReference type="InterPro" id="IPR026564">
    <property type="entry name" value="Transcrip_reg_TACO1-like_dom3"/>
</dbReference>
<organism evidence="12 13">
    <name type="scientific">Rhinolophus ferrumequinum</name>
    <name type="common">Greater horseshoe bat</name>
    <dbReference type="NCBI Taxonomy" id="59479"/>
    <lineage>
        <taxon>Eukaryota</taxon>
        <taxon>Metazoa</taxon>
        <taxon>Chordata</taxon>
        <taxon>Craniata</taxon>
        <taxon>Vertebrata</taxon>
        <taxon>Euteleostomi</taxon>
        <taxon>Mammalia</taxon>
        <taxon>Eutheria</taxon>
        <taxon>Laurasiatheria</taxon>
        <taxon>Chiroptera</taxon>
        <taxon>Yinpterochiroptera</taxon>
        <taxon>Rhinolophoidea</taxon>
        <taxon>Rhinolophidae</taxon>
        <taxon>Rhinolophinae</taxon>
        <taxon>Rhinolophus</taxon>
    </lineage>
</organism>
<dbReference type="GO" id="GO:0003729">
    <property type="term" value="F:mRNA binding"/>
    <property type="evidence" value="ECO:0007669"/>
    <property type="project" value="Ensembl"/>
</dbReference>
<keyword evidence="5" id="KW-0496">Mitochondrion</keyword>
<reference evidence="12" key="4">
    <citation type="submission" date="2025-08" db="UniProtKB">
        <authorList>
            <consortium name="Ensembl"/>
        </authorList>
    </citation>
    <scope>IDENTIFICATION</scope>
</reference>
<keyword evidence="3" id="KW-0810">Translation regulation</keyword>
<evidence type="ECO:0000256" key="6">
    <source>
        <dbReference type="ARBA" id="ARBA00023159"/>
    </source>
</evidence>
<sequence>MGKRYQNGPGKGSVLPHQADLLPVAVGAVRGPSSSGCSRRALSFGSPVTGGGDCRLWTCLFWRQTRRADLGCCSFTALADLGPGSESMAALAAVSLSRTAAPYSRALGAGAWVALPRFPSGPQPDLSGCSPTPGRTLHLTTEVPAGHNKWSKVRHIKGPKDAERSRIFSKLCLSIRLAVKEGGPNPELNSNLANILEVCRSKHMPKSTIEASLKMEKTKGIYLLYEGRGPGGSSLLIEALSNSGSKCHSDIKHILNKNGGMMAEGARHSFDKKGVIVVGVEDREKKAVDLERALELAIEAGAEDVKETEDEEEKDIFKFICDASSLHQVRKKLDSLGLCPVSCALEFIPNTVVRLADPDLEQAAHLIQALGNHEDVIQVYDNIE</sequence>
<dbReference type="Gene3D" id="3.30.70.980">
    <property type="match status" value="2"/>
</dbReference>
<dbReference type="Pfam" id="PF01709">
    <property type="entry name" value="Transcrip_reg"/>
    <property type="match status" value="1"/>
</dbReference>
<dbReference type="FunCoup" id="A0A671EZQ4">
    <property type="interactions" value="1544"/>
</dbReference>
<dbReference type="FunFam" id="3.30.70.980:FF:000008">
    <property type="entry name" value="Translational activator of cytochrome c oxidase 1"/>
    <property type="match status" value="1"/>
</dbReference>
<proteinExistence type="inferred from homology"/>
<evidence type="ECO:0000313" key="12">
    <source>
        <dbReference type="Ensembl" id="ENSRFEP00010017018.1"/>
    </source>
</evidence>
<dbReference type="Pfam" id="PF20772">
    <property type="entry name" value="TACO1_YebC_N"/>
    <property type="match status" value="1"/>
</dbReference>
<dbReference type="PANTHER" id="PTHR12532:SF0">
    <property type="entry name" value="TRANSLATIONAL ACTIVATOR OF CYTOCHROME C OXIDASE 1"/>
    <property type="match status" value="1"/>
</dbReference>
<evidence type="ECO:0000259" key="10">
    <source>
        <dbReference type="Pfam" id="PF01709"/>
    </source>
</evidence>
<reference evidence="12 13" key="2">
    <citation type="journal article" date="2018" name="Annu Rev Anim Biosci">
        <title>Bat Biology, Genomes, and the Bat1K Project: To Generate Chromosome-Level Genomes for All Living Bat Species.</title>
        <authorList>
            <person name="Teeling E.C."/>
            <person name="Vernes S.C."/>
            <person name="Davalos L.M."/>
            <person name="Ray D.A."/>
            <person name="Gilbert M.T.P."/>
            <person name="Myers E."/>
        </authorList>
    </citation>
    <scope>NUCLEOTIDE SEQUENCE</scope>
</reference>
<dbReference type="GO" id="GO:0005739">
    <property type="term" value="C:mitochondrion"/>
    <property type="evidence" value="ECO:0007669"/>
    <property type="project" value="UniProtKB-SubCell"/>
</dbReference>
<evidence type="ECO:0000256" key="1">
    <source>
        <dbReference type="ARBA" id="ARBA00004173"/>
    </source>
</evidence>
<evidence type="ECO:0000313" key="13">
    <source>
        <dbReference type="Proteomes" id="UP000472240"/>
    </source>
</evidence>
<evidence type="ECO:0000259" key="11">
    <source>
        <dbReference type="Pfam" id="PF20772"/>
    </source>
</evidence>
<comment type="similarity">
    <text evidence="2">Belongs to the TACO1 family.</text>
</comment>
<keyword evidence="4" id="KW-0175">Coiled coil</keyword>
<keyword evidence="6" id="KW-0010">Activator</keyword>
<reference evidence="12 13" key="1">
    <citation type="journal article" date="2015" name="Annu Rev Anim Biosci">
        <title>The Genome 10K Project: a way forward.</title>
        <authorList>
            <person name="Koepfli K.P."/>
            <person name="Paten B."/>
            <person name="O'Brien S.J."/>
            <person name="Koepfli K.P."/>
            <person name="Paten B."/>
            <person name="Antunes A."/>
            <person name="Belov K."/>
            <person name="Bustamante C."/>
            <person name="Castoe T.A."/>
            <person name="Clawson H."/>
            <person name="Crawford A.J."/>
            <person name="Diekhans M."/>
            <person name="Distel D."/>
            <person name="Durbin R."/>
            <person name="Earl D."/>
            <person name="Fujita M.K."/>
            <person name="Gamble T."/>
            <person name="Georges A."/>
            <person name="Gemmell N."/>
            <person name="Gilbert M.T."/>
            <person name="Graves J.M."/>
            <person name="Green R.E."/>
            <person name="Hickey G."/>
            <person name="Jarvis E.D."/>
            <person name="Johnson W."/>
            <person name="Komissarov A."/>
            <person name="Korf I."/>
            <person name="Kuhn R."/>
            <person name="Larkin D.M."/>
            <person name="Lewin H."/>
            <person name="Lopez J.V."/>
            <person name="Ma J."/>
            <person name="Marques-Bonet T."/>
            <person name="Miller W."/>
            <person name="Murphy R."/>
            <person name="Pevzner P."/>
            <person name="Shapiro B."/>
            <person name="Steiner C."/>
            <person name="Tamazian G."/>
            <person name="Venkatesh B."/>
            <person name="Wang J."/>
            <person name="Wayne R."/>
            <person name="Wiley E."/>
            <person name="Yang H."/>
            <person name="Zhang G."/>
            <person name="Haussler D."/>
            <person name="Ryder O."/>
            <person name="O'Brien S.J."/>
        </authorList>
    </citation>
    <scope>NUCLEOTIDE SEQUENCE</scope>
</reference>
<dbReference type="Ensembl" id="ENSRFET00010018569.1">
    <property type="protein sequence ID" value="ENSRFEP00010017018.1"/>
    <property type="gene ID" value="ENSRFEG00010011525.1"/>
</dbReference>
<dbReference type="GO" id="GO:0097177">
    <property type="term" value="F:mitochondrial ribosome binding"/>
    <property type="evidence" value="ECO:0007669"/>
    <property type="project" value="Ensembl"/>
</dbReference>
<dbReference type="InterPro" id="IPR017856">
    <property type="entry name" value="Integrase-like_N"/>
</dbReference>
<dbReference type="Gene3D" id="1.10.10.200">
    <property type="match status" value="1"/>
</dbReference>
<evidence type="ECO:0000256" key="3">
    <source>
        <dbReference type="ARBA" id="ARBA00022845"/>
    </source>
</evidence>
<dbReference type="InParanoid" id="A0A671EZQ4"/>
<dbReference type="InterPro" id="IPR002876">
    <property type="entry name" value="Transcrip_reg_TACO1-like"/>
</dbReference>
<evidence type="ECO:0000256" key="8">
    <source>
        <dbReference type="ARBA" id="ARBA00073666"/>
    </source>
</evidence>